<evidence type="ECO:0000313" key="2">
    <source>
        <dbReference type="EMBL" id="OWJ65775.1"/>
    </source>
</evidence>
<dbReference type="SUPFAM" id="SSF51735">
    <property type="entry name" value="NAD(P)-binding Rossmann-fold domains"/>
    <property type="match status" value="1"/>
</dbReference>
<feature type="domain" description="NmrA-like" evidence="1">
    <location>
        <begin position="3"/>
        <end position="231"/>
    </location>
</feature>
<dbReference type="OrthoDB" id="7352262at2"/>
<dbReference type="InterPro" id="IPR051604">
    <property type="entry name" value="Ergot_Alk_Oxidoreductase"/>
</dbReference>
<protein>
    <submittedName>
        <fullName evidence="2">Epimerase</fullName>
    </submittedName>
</protein>
<evidence type="ECO:0000259" key="1">
    <source>
        <dbReference type="Pfam" id="PF05368"/>
    </source>
</evidence>
<dbReference type="Pfam" id="PF05368">
    <property type="entry name" value="NmrA"/>
    <property type="match status" value="1"/>
</dbReference>
<comment type="caution">
    <text evidence="2">The sequence shown here is derived from an EMBL/GenBank/DDBJ whole genome shotgun (WGS) entry which is preliminary data.</text>
</comment>
<keyword evidence="3" id="KW-1185">Reference proteome</keyword>
<dbReference type="PANTHER" id="PTHR43162:SF1">
    <property type="entry name" value="PRESTALK A DIFFERENTIATION PROTEIN A"/>
    <property type="match status" value="1"/>
</dbReference>
<dbReference type="Gene3D" id="3.40.50.720">
    <property type="entry name" value="NAD(P)-binding Rossmann-like Domain"/>
    <property type="match status" value="1"/>
</dbReference>
<gene>
    <name evidence="2" type="ORF">BWR60_17970</name>
</gene>
<dbReference type="EMBL" id="NHON01000032">
    <property type="protein sequence ID" value="OWJ65775.1"/>
    <property type="molecule type" value="Genomic_DNA"/>
</dbReference>
<organism evidence="2 3">
    <name type="scientific">Inquilinus limosus</name>
    <dbReference type="NCBI Taxonomy" id="171674"/>
    <lineage>
        <taxon>Bacteria</taxon>
        <taxon>Pseudomonadati</taxon>
        <taxon>Pseudomonadota</taxon>
        <taxon>Alphaproteobacteria</taxon>
        <taxon>Rhodospirillales</taxon>
        <taxon>Rhodospirillaceae</taxon>
        <taxon>Inquilinus</taxon>
    </lineage>
</organism>
<dbReference type="InterPro" id="IPR008030">
    <property type="entry name" value="NmrA-like"/>
</dbReference>
<reference evidence="3" key="1">
    <citation type="submission" date="2017-05" db="EMBL/GenBank/DDBJ databases">
        <authorList>
            <person name="Macchi M."/>
            <person name="Festa S."/>
            <person name="Coppotelli B.M."/>
            <person name="Morelli I.S."/>
        </authorList>
    </citation>
    <scope>NUCLEOTIDE SEQUENCE [LARGE SCALE GENOMIC DNA]</scope>
    <source>
        <strain evidence="3">I</strain>
    </source>
</reference>
<name>A0A211ZKG1_9PROT</name>
<sequence>MYVVTGVTGRTGAVAARTLIEAGERVRVVVRDAAKGEAWARQGAEVAVADLADVPALSDALSGATGAYLLVPPSYTEPAPIARGQAMAAAIAEAVAAARLPKLVALSSVGADRPDGTGLILVNRAVEQRLAATGAPATFLRAAYFMENWAGVAGVAAAQGVLPSFLAPLDRAIPMVATADIGRAAARALREDWTGTRTIGLEGPAAVSPNDVAAAFAQALGRPVQSVAVPEAGWAGALSQAGFSPGAVDGFVELNRAINSGHVDFATDPAAGHRRGTTPIDAVIAGLIKTAV</sequence>
<dbReference type="Gene3D" id="3.90.25.10">
    <property type="entry name" value="UDP-galactose 4-epimerase, domain 1"/>
    <property type="match status" value="1"/>
</dbReference>
<dbReference type="Proteomes" id="UP000196655">
    <property type="component" value="Unassembled WGS sequence"/>
</dbReference>
<dbReference type="RefSeq" id="WP_088152405.1">
    <property type="nucleotide sequence ID" value="NZ_NHON01000032.1"/>
</dbReference>
<dbReference type="AlphaFoldDB" id="A0A211ZKG1"/>
<dbReference type="InterPro" id="IPR036291">
    <property type="entry name" value="NAD(P)-bd_dom_sf"/>
</dbReference>
<dbReference type="PANTHER" id="PTHR43162">
    <property type="match status" value="1"/>
</dbReference>
<accession>A0A211ZKG1</accession>
<evidence type="ECO:0000313" key="3">
    <source>
        <dbReference type="Proteomes" id="UP000196655"/>
    </source>
</evidence>
<proteinExistence type="predicted"/>